<dbReference type="GeneID" id="5016064"/>
<name>A0BWF6_PARTE</name>
<dbReference type="RefSeq" id="XP_001430271.1">
    <property type="nucleotide sequence ID" value="XM_001430234.1"/>
</dbReference>
<sequence>MPNILMKKIITCYQKNYLKVMEAFQGHPWFQKPINLSLINYGPEIYILFLRKGLGYIRLTQQYFPQNISKLNTFKIGLRATKLFDVPIIKLRFYEQQNKLPFQKIYNLLVFLSEISPQNILGYLIMVNKSQNISLTAVKWTIYAIFNLFQKIDQSQFQKVEKCIWQLFINQCYDFPFIFRCLKNKVHFSKINKFVQLQYYLCKNLENKLLQLTEELFQQDEQLYEEWFRILKPSYVMLSIEYLRIKTSQQYYPKQMNIPLEDFNISLSEYSEQKQKQILENWIEDMTDAQKFKLTLPLLFNIIKRGESPKDVLILANKILQLNRQLADRIGCFNIKSVFQIFFNNANDELRLIIMKFFSKEFPIPFLYQNPILDKLKFKTELLLLNSNLFYFFDQGYTIINMSLSENQKKIGKTELINDIFYEREKFETSDTCQMNSNTIDIMFDFEFNNSRNFIVADVHGKIIFETLIKILPFFKFWIVQIDSSRELQENLDQLIKILQQIDQQSKYNFKICIIVRNTEEKDQINKPPSTLKIEGQDIQIYLYSQSSYANLNKQVIQNKLNLRCFQFFV</sequence>
<dbReference type="AlphaFoldDB" id="A0BWF6"/>
<keyword evidence="2" id="KW-1185">Reference proteome</keyword>
<organism evidence="1 2">
    <name type="scientific">Paramecium tetraurelia</name>
    <dbReference type="NCBI Taxonomy" id="5888"/>
    <lineage>
        <taxon>Eukaryota</taxon>
        <taxon>Sar</taxon>
        <taxon>Alveolata</taxon>
        <taxon>Ciliophora</taxon>
        <taxon>Intramacronucleata</taxon>
        <taxon>Oligohymenophorea</taxon>
        <taxon>Peniculida</taxon>
        <taxon>Parameciidae</taxon>
        <taxon>Paramecium</taxon>
    </lineage>
</organism>
<gene>
    <name evidence="1" type="ORF">GSPATT00032725001</name>
</gene>
<dbReference type="Proteomes" id="UP000000600">
    <property type="component" value="Unassembled WGS sequence"/>
</dbReference>
<proteinExistence type="predicted"/>
<dbReference type="PANTHER" id="PTHR14819">
    <property type="entry name" value="GTP-BINDING"/>
    <property type="match status" value="1"/>
</dbReference>
<dbReference type="OrthoDB" id="10605345at2759"/>
<dbReference type="InterPro" id="IPR052986">
    <property type="entry name" value="VLIG_GTPase"/>
</dbReference>
<dbReference type="InParanoid" id="A0BWF6"/>
<accession>A0BWF6</accession>
<protein>
    <submittedName>
        <fullName evidence="1">Uncharacterized protein</fullName>
    </submittedName>
</protein>
<evidence type="ECO:0000313" key="2">
    <source>
        <dbReference type="Proteomes" id="UP000000600"/>
    </source>
</evidence>
<dbReference type="HOGENOM" id="CLU_478583_0_0_1"/>
<evidence type="ECO:0000313" key="1">
    <source>
        <dbReference type="EMBL" id="CAK62873.1"/>
    </source>
</evidence>
<dbReference type="EMBL" id="CT868022">
    <property type="protein sequence ID" value="CAK62873.1"/>
    <property type="molecule type" value="Genomic_DNA"/>
</dbReference>
<reference evidence="1 2" key="1">
    <citation type="journal article" date="2006" name="Nature">
        <title>Global trends of whole-genome duplications revealed by the ciliate Paramecium tetraurelia.</title>
        <authorList>
            <consortium name="Genoscope"/>
            <person name="Aury J.-M."/>
            <person name="Jaillon O."/>
            <person name="Duret L."/>
            <person name="Noel B."/>
            <person name="Jubin C."/>
            <person name="Porcel B.M."/>
            <person name="Segurens B."/>
            <person name="Daubin V."/>
            <person name="Anthouard V."/>
            <person name="Aiach N."/>
            <person name="Arnaiz O."/>
            <person name="Billaut A."/>
            <person name="Beisson J."/>
            <person name="Blanc I."/>
            <person name="Bouhouche K."/>
            <person name="Camara F."/>
            <person name="Duharcourt S."/>
            <person name="Guigo R."/>
            <person name="Gogendeau D."/>
            <person name="Katinka M."/>
            <person name="Keller A.-M."/>
            <person name="Kissmehl R."/>
            <person name="Klotz C."/>
            <person name="Koll F."/>
            <person name="Le Moue A."/>
            <person name="Lepere C."/>
            <person name="Malinsky S."/>
            <person name="Nowacki M."/>
            <person name="Nowak J.K."/>
            <person name="Plattner H."/>
            <person name="Poulain J."/>
            <person name="Ruiz F."/>
            <person name="Serrano V."/>
            <person name="Zagulski M."/>
            <person name="Dessen P."/>
            <person name="Betermier M."/>
            <person name="Weissenbach J."/>
            <person name="Scarpelli C."/>
            <person name="Schachter V."/>
            <person name="Sperling L."/>
            <person name="Meyer E."/>
            <person name="Cohen J."/>
            <person name="Wincker P."/>
        </authorList>
    </citation>
    <scope>NUCLEOTIDE SEQUENCE [LARGE SCALE GENOMIC DNA]</scope>
    <source>
        <strain evidence="1 2">Stock d4-2</strain>
    </source>
</reference>
<dbReference type="KEGG" id="ptm:GSPATT00032725001"/>
<dbReference type="PANTHER" id="PTHR14819:SF25">
    <property type="entry name" value="CHROMOSOME UNDETERMINED SCAFFOLD_52, WHOLE GENOME SHOTGUN SEQUENCE"/>
    <property type="match status" value="1"/>
</dbReference>